<keyword evidence="4" id="KW-1185">Reference proteome</keyword>
<dbReference type="InterPro" id="IPR019079">
    <property type="entry name" value="Capsule_synth_CapA"/>
</dbReference>
<sequence>MGDVMIGRTVNLKISESGYEYPWGDVLPLLQGEGINIINLETAITTSSQPVPKVFNFKADPDKINTLKAANIRIVNLANNHIGDFGTEGLKETISILDHHSIAHSGAGINIIEAKRPVIIEENNITIGIIGCTDNEPSWRANTHPGTFFITIDDTEELESEVLKLRSKVDVLIVSIHWGPNMEMEPNKKQIQFAHGLIDLGVDIIHGHSAHIFQGIEIYKGKLILYDTGDFIDDYVVNDLLRNDRSFLFECTIKDKQISAFKLIPVIIQNLQVSLATGHDKEYAIARMQFLSSAFGTRITNEGIVAL</sequence>
<proteinExistence type="inferred from homology"/>
<dbReference type="SMART" id="SM00854">
    <property type="entry name" value="PGA_cap"/>
    <property type="match status" value="1"/>
</dbReference>
<dbReference type="InterPro" id="IPR029052">
    <property type="entry name" value="Metallo-depent_PP-like"/>
</dbReference>
<gene>
    <name evidence="3" type="ORF">MYP_375</name>
</gene>
<evidence type="ECO:0000313" key="4">
    <source>
        <dbReference type="Proteomes" id="UP000030185"/>
    </source>
</evidence>
<evidence type="ECO:0000256" key="1">
    <source>
        <dbReference type="ARBA" id="ARBA00005662"/>
    </source>
</evidence>
<comment type="caution">
    <text evidence="3">The sequence shown here is derived from an EMBL/GenBank/DDBJ whole genome shotgun (WGS) entry which is preliminary data.</text>
</comment>
<dbReference type="STRING" id="153721.MYP_375"/>
<accession>A0A098L9R8</accession>
<evidence type="ECO:0000313" key="3">
    <source>
        <dbReference type="EMBL" id="GAL83149.1"/>
    </source>
</evidence>
<feature type="domain" description="Capsule synthesis protein CapA" evidence="2">
    <location>
        <begin position="2"/>
        <end position="235"/>
    </location>
</feature>
<reference evidence="3 4" key="1">
    <citation type="submission" date="2014-09" db="EMBL/GenBank/DDBJ databases">
        <title>Sporocytophaga myxococcoides PG-01 genome sequencing.</title>
        <authorList>
            <person name="Liu L."/>
            <person name="Gao P.J."/>
            <person name="Chen G.J."/>
            <person name="Wang L.S."/>
        </authorList>
    </citation>
    <scope>NUCLEOTIDE SEQUENCE [LARGE SCALE GENOMIC DNA]</scope>
    <source>
        <strain evidence="3 4">PG-01</strain>
    </source>
</reference>
<dbReference type="CDD" id="cd07381">
    <property type="entry name" value="MPP_CapA"/>
    <property type="match status" value="1"/>
</dbReference>
<protein>
    <recommendedName>
        <fullName evidence="2">Capsule synthesis protein CapA domain-containing protein</fullName>
    </recommendedName>
</protein>
<evidence type="ECO:0000259" key="2">
    <source>
        <dbReference type="SMART" id="SM00854"/>
    </source>
</evidence>
<dbReference type="AlphaFoldDB" id="A0A098L9R8"/>
<dbReference type="Gene3D" id="3.60.21.10">
    <property type="match status" value="1"/>
</dbReference>
<dbReference type="InterPro" id="IPR052169">
    <property type="entry name" value="CW_Biosynth-Accessory"/>
</dbReference>
<dbReference type="eggNOG" id="COG2843">
    <property type="taxonomic scope" value="Bacteria"/>
</dbReference>
<organism evidence="3 4">
    <name type="scientific">Sporocytophaga myxococcoides</name>
    <dbReference type="NCBI Taxonomy" id="153721"/>
    <lineage>
        <taxon>Bacteria</taxon>
        <taxon>Pseudomonadati</taxon>
        <taxon>Bacteroidota</taxon>
        <taxon>Cytophagia</taxon>
        <taxon>Cytophagales</taxon>
        <taxon>Cytophagaceae</taxon>
        <taxon>Sporocytophaga</taxon>
    </lineage>
</organism>
<name>A0A098L9R8_9BACT</name>
<dbReference type="Proteomes" id="UP000030185">
    <property type="component" value="Unassembled WGS sequence"/>
</dbReference>
<dbReference type="EMBL" id="BBLT01000001">
    <property type="protein sequence ID" value="GAL83149.1"/>
    <property type="molecule type" value="Genomic_DNA"/>
</dbReference>
<dbReference type="PANTHER" id="PTHR33393:SF11">
    <property type="entry name" value="POLYGLUTAMINE SYNTHESIS ACCESSORY PROTEIN RV0574C-RELATED"/>
    <property type="match status" value="1"/>
</dbReference>
<dbReference type="PANTHER" id="PTHR33393">
    <property type="entry name" value="POLYGLUTAMINE SYNTHESIS ACCESSORY PROTEIN RV0574C-RELATED"/>
    <property type="match status" value="1"/>
</dbReference>
<comment type="similarity">
    <text evidence="1">Belongs to the CapA family.</text>
</comment>
<dbReference type="Pfam" id="PF09587">
    <property type="entry name" value="PGA_cap"/>
    <property type="match status" value="1"/>
</dbReference>
<dbReference type="SUPFAM" id="SSF56300">
    <property type="entry name" value="Metallo-dependent phosphatases"/>
    <property type="match status" value="1"/>
</dbReference>